<dbReference type="Pfam" id="PF00730">
    <property type="entry name" value="HhH-GPD"/>
    <property type="match status" value="1"/>
</dbReference>
<dbReference type="InterPro" id="IPR011257">
    <property type="entry name" value="DNA_glycosylase"/>
</dbReference>
<evidence type="ECO:0000256" key="4">
    <source>
        <dbReference type="ARBA" id="ARBA00023014"/>
    </source>
</evidence>
<evidence type="ECO:0000259" key="5">
    <source>
        <dbReference type="SMART" id="SM00478"/>
    </source>
</evidence>
<keyword evidence="2" id="KW-0479">Metal-binding</keyword>
<dbReference type="InterPro" id="IPR003265">
    <property type="entry name" value="HhH-GPD_domain"/>
</dbReference>
<keyword evidence="6" id="KW-0378">Hydrolase</keyword>
<evidence type="ECO:0000313" key="7">
    <source>
        <dbReference type="Proteomes" id="UP000469346"/>
    </source>
</evidence>
<proteinExistence type="predicted"/>
<comment type="caution">
    <text evidence="6">The sequence shown here is derived from an EMBL/GenBank/DDBJ whole genome shotgun (WGS) entry which is preliminary data.</text>
</comment>
<dbReference type="InterPro" id="IPR023170">
    <property type="entry name" value="HhH_base_excis_C"/>
</dbReference>
<name>A0A6N9TP91_DISTH</name>
<evidence type="ECO:0000256" key="3">
    <source>
        <dbReference type="ARBA" id="ARBA00023004"/>
    </source>
</evidence>
<evidence type="ECO:0000256" key="1">
    <source>
        <dbReference type="ARBA" id="ARBA00022485"/>
    </source>
</evidence>
<keyword evidence="6" id="KW-0540">Nuclease</keyword>
<dbReference type="Proteomes" id="UP000469346">
    <property type="component" value="Unassembled WGS sequence"/>
</dbReference>
<dbReference type="GO" id="GO:0004519">
    <property type="term" value="F:endonuclease activity"/>
    <property type="evidence" value="ECO:0007669"/>
    <property type="project" value="UniProtKB-KW"/>
</dbReference>
<dbReference type="EMBL" id="JAAGRR010000024">
    <property type="protein sequence ID" value="NDY41913.1"/>
    <property type="molecule type" value="Genomic_DNA"/>
</dbReference>
<evidence type="ECO:0000256" key="2">
    <source>
        <dbReference type="ARBA" id="ARBA00022723"/>
    </source>
</evidence>
<keyword evidence="1" id="KW-0004">4Fe-4S</keyword>
<dbReference type="Gene3D" id="1.10.1670.10">
    <property type="entry name" value="Helix-hairpin-Helix base-excision DNA repair enzymes (C-terminal)"/>
    <property type="match status" value="1"/>
</dbReference>
<gene>
    <name evidence="6" type="ORF">G3N55_03500</name>
</gene>
<dbReference type="PANTHER" id="PTHR10359">
    <property type="entry name" value="A/G-SPECIFIC ADENINE GLYCOSYLASE/ENDONUCLEASE III"/>
    <property type="match status" value="1"/>
</dbReference>
<feature type="domain" description="HhH-GPD" evidence="5">
    <location>
        <begin position="52"/>
        <end position="211"/>
    </location>
</feature>
<organism evidence="6 7">
    <name type="scientific">Dissulfurirhabdus thermomarina</name>
    <dbReference type="NCBI Taxonomy" id="1765737"/>
    <lineage>
        <taxon>Bacteria</taxon>
        <taxon>Deltaproteobacteria</taxon>
        <taxon>Dissulfurirhabdaceae</taxon>
        <taxon>Dissulfurirhabdus</taxon>
    </lineage>
</organism>
<dbReference type="Gene3D" id="1.10.340.30">
    <property type="entry name" value="Hypothetical protein, domain 2"/>
    <property type="match status" value="1"/>
</dbReference>
<reference evidence="6 7" key="1">
    <citation type="submission" date="2020-02" db="EMBL/GenBank/DDBJ databases">
        <title>Comparative genomics of sulfur disproportionating microorganisms.</title>
        <authorList>
            <person name="Ward L.M."/>
            <person name="Bertran E."/>
            <person name="Johnston D.T."/>
        </authorList>
    </citation>
    <scope>NUCLEOTIDE SEQUENCE [LARGE SCALE GENOMIC DNA]</scope>
    <source>
        <strain evidence="6 7">DSM 100025</strain>
    </source>
</reference>
<dbReference type="SMART" id="SM00478">
    <property type="entry name" value="ENDO3c"/>
    <property type="match status" value="1"/>
</dbReference>
<protein>
    <submittedName>
        <fullName evidence="6">Endonuclease III domain-containing protein</fullName>
    </submittedName>
</protein>
<evidence type="ECO:0000313" key="6">
    <source>
        <dbReference type="EMBL" id="NDY41913.1"/>
    </source>
</evidence>
<dbReference type="GO" id="GO:0051539">
    <property type="term" value="F:4 iron, 4 sulfur cluster binding"/>
    <property type="evidence" value="ECO:0007669"/>
    <property type="project" value="UniProtKB-KW"/>
</dbReference>
<dbReference type="SUPFAM" id="SSF48150">
    <property type="entry name" value="DNA-glycosylase"/>
    <property type="match status" value="1"/>
</dbReference>
<keyword evidence="7" id="KW-1185">Reference proteome</keyword>
<dbReference type="GO" id="GO:0006284">
    <property type="term" value="P:base-excision repair"/>
    <property type="evidence" value="ECO:0007669"/>
    <property type="project" value="InterPro"/>
</dbReference>
<dbReference type="PIRSF" id="PIRSF001435">
    <property type="entry name" value="Nth"/>
    <property type="match status" value="1"/>
</dbReference>
<keyword evidence="4" id="KW-0411">Iron-sulfur</keyword>
<dbReference type="AlphaFoldDB" id="A0A6N9TP91"/>
<dbReference type="CDD" id="cd00056">
    <property type="entry name" value="ENDO3c"/>
    <property type="match status" value="1"/>
</dbReference>
<accession>A0A6N9TP91</accession>
<keyword evidence="3" id="KW-0408">Iron</keyword>
<dbReference type="GO" id="GO:0046872">
    <property type="term" value="F:metal ion binding"/>
    <property type="evidence" value="ECO:0007669"/>
    <property type="project" value="UniProtKB-KW"/>
</dbReference>
<keyword evidence="6" id="KW-0255">Endonuclease</keyword>
<sequence>MRPVSAQSEDAPPGPGLAARLDRFYHQLYRHFGPQGWWPGQTPLEICVGAILTQNTNWRNVERAIAALAARGLITSVEALERVPEPELAELIRPAGYFNVKARRLKDFLRFVREGFGGDLGAMLAEALETIRPRLLAVRGIGPETADSILLYAGSHATFVVDAYTRRILGRHGIAPGAGYETVRELFMSHLPRDAALYNEYHALLVALGKHRCRPRQPRCGGCPLEGL</sequence>
<dbReference type="PANTHER" id="PTHR10359:SF19">
    <property type="entry name" value="DNA REPAIR GLYCOSYLASE MJ1434-RELATED"/>
    <property type="match status" value="1"/>
</dbReference>